<dbReference type="AlphaFoldDB" id="A0AAD5UPH5"/>
<comment type="caution">
    <text evidence="3">The sequence shown here is derived from an EMBL/GenBank/DDBJ whole genome shotgun (WGS) entry which is preliminary data.</text>
</comment>
<dbReference type="PANTHER" id="PTHR33096:SF1">
    <property type="entry name" value="CXC1-LIKE CYSTEINE CLUSTER ASSOCIATED WITH KDZ TRANSPOSASES DOMAIN-CONTAINING PROTEIN"/>
    <property type="match status" value="1"/>
</dbReference>
<accession>A0AAD5UPH5</accession>
<sequence length="1068" mass="122468">MGRRTKPRLFVPDQPSDSESSDSETPAPDVVQSTFIRHTTRRYRGRRNHVLKDSSPDLGEETTSGDDLEESIADESTIPTETTDDAAVVDPVEGSPEDIEPADVIPDDIEHHVCEPESEAPNEDMERWLRLRDIFLDELMRWEGLPAEEGQERCNMCGIEDTTLYRCKDCSGNTVHCQLCTIERHEDLPCHRIQRWTGKYFWPTSLAALGLSVQLNHTNGSCPLPKPGPTRFVVMDVNGFHFVNLRYCGCHLAVPEVEQILRYGWYPGTTTTPHTAISMSCLVHFHLLTLQSKITAYDYYQTVSRFTDNAGIFVSLDRYKLFLRAVRQWRHLKLLKRAGRANDPGGVAATEPGGLAVLCPACPNPEWNIPEEELVDGLPEDQDFNSPIYSIDANFRLKRKQVSSHVSDPGLGMGWAYFVEEKPYKNYIKQHEKDPEQDATCSNHHAQIDAEKGSRGYDTNGIAAVICSRHQFFLPTAVGDLAKGERFCCVDFIFLSGIRHFKFRGAFISYDIVCQWSKYLKERVKDLPFDVKIDLTRFPFVFLVPKFHLPAHVRACQLEYSFNLQPGVGRTDGEGIERDWSGLNSLATSIREMGPGSRHDTLDDHFGDWNFRRTVALPEELRAKLIAAMEARNKHSKEHQAFTESLPKEAVDEWQFQLTEWERDRNNVNPYEMQSDLREVTQGEVRKRLLEAEAADLQIQLETLEGNDHAVEDTSATEFIVGGLAIEVAQAQLRDEAAQFKDPTAQQAATLQRKRNSLQRKIIAWRRIQVRYMPVTTGLLPQAESVDVANPEDTKLLLPSQVPPRLRETCLGNVADKEWQLRLGQLGDSLAQVRRSLCVRTHLMKYKQKNVRGQRPNTRHNALIDSNNNRTRHYAATYNRAHQAMLLLDPLRDDWQKDYAPLSENDLVPLYIGIYSDDDPKTSRKSQKDRRTQMSTTSEGNRTIPWIWRSREVYAEIEDDLMSSGQLNEGLRIEWCRSKSRFIRWDEEVLRLVMEMTRTVIFFKRRADWWREKEAGRDVDDSILARGLRAYSERQAAIFDRMAERCKPLWDFAQSVPSMLYSDESGNV</sequence>
<evidence type="ECO:0000313" key="4">
    <source>
        <dbReference type="Proteomes" id="UP001212997"/>
    </source>
</evidence>
<name>A0AAD5UPH5_9APHY</name>
<dbReference type="InterPro" id="IPR040521">
    <property type="entry name" value="KDZ"/>
</dbReference>
<gene>
    <name evidence="3" type="ORF">NLI96_g12617</name>
</gene>
<evidence type="ECO:0000313" key="3">
    <source>
        <dbReference type="EMBL" id="KAJ3474164.1"/>
    </source>
</evidence>
<feature type="domain" description="CxC2-like cysteine cluster KDZ transposase-associated" evidence="2">
    <location>
        <begin position="206"/>
        <end position="311"/>
    </location>
</feature>
<proteinExistence type="predicted"/>
<feature type="compositionally biased region" description="Basic residues" evidence="1">
    <location>
        <begin position="38"/>
        <end position="49"/>
    </location>
</feature>
<reference evidence="3" key="1">
    <citation type="submission" date="2022-07" db="EMBL/GenBank/DDBJ databases">
        <title>Genome Sequence of Physisporinus lineatus.</title>
        <authorList>
            <person name="Buettner E."/>
        </authorList>
    </citation>
    <scope>NUCLEOTIDE SEQUENCE</scope>
    <source>
        <strain evidence="3">VT162</strain>
    </source>
</reference>
<dbReference type="EMBL" id="JANAWD010001135">
    <property type="protein sequence ID" value="KAJ3474164.1"/>
    <property type="molecule type" value="Genomic_DNA"/>
</dbReference>
<dbReference type="Pfam" id="PF18803">
    <property type="entry name" value="CxC2"/>
    <property type="match status" value="1"/>
</dbReference>
<feature type="region of interest" description="Disordered" evidence="1">
    <location>
        <begin position="919"/>
        <end position="938"/>
    </location>
</feature>
<organism evidence="3 4">
    <name type="scientific">Meripilus lineatus</name>
    <dbReference type="NCBI Taxonomy" id="2056292"/>
    <lineage>
        <taxon>Eukaryota</taxon>
        <taxon>Fungi</taxon>
        <taxon>Dikarya</taxon>
        <taxon>Basidiomycota</taxon>
        <taxon>Agaricomycotina</taxon>
        <taxon>Agaricomycetes</taxon>
        <taxon>Polyporales</taxon>
        <taxon>Meripilaceae</taxon>
        <taxon>Meripilus</taxon>
    </lineage>
</organism>
<dbReference type="Proteomes" id="UP001212997">
    <property type="component" value="Unassembled WGS sequence"/>
</dbReference>
<dbReference type="Pfam" id="PF18758">
    <property type="entry name" value="KDZ"/>
    <property type="match status" value="1"/>
</dbReference>
<evidence type="ECO:0000259" key="2">
    <source>
        <dbReference type="Pfam" id="PF18803"/>
    </source>
</evidence>
<dbReference type="PANTHER" id="PTHR33096">
    <property type="entry name" value="CXC2 DOMAIN-CONTAINING PROTEIN"/>
    <property type="match status" value="1"/>
</dbReference>
<feature type="compositionally biased region" description="Acidic residues" evidence="1">
    <location>
        <begin position="58"/>
        <end position="73"/>
    </location>
</feature>
<dbReference type="InterPro" id="IPR041457">
    <property type="entry name" value="CxC2_KDZ-assoc"/>
</dbReference>
<feature type="region of interest" description="Disordered" evidence="1">
    <location>
        <begin position="1"/>
        <end position="82"/>
    </location>
</feature>
<protein>
    <recommendedName>
        <fullName evidence="2">CxC2-like cysteine cluster KDZ transposase-associated domain-containing protein</fullName>
    </recommendedName>
</protein>
<keyword evidence="4" id="KW-1185">Reference proteome</keyword>
<evidence type="ECO:0000256" key="1">
    <source>
        <dbReference type="SAM" id="MobiDB-lite"/>
    </source>
</evidence>